<dbReference type="GO" id="GO:0016887">
    <property type="term" value="F:ATP hydrolysis activity"/>
    <property type="evidence" value="ECO:0007669"/>
    <property type="project" value="InterPro"/>
</dbReference>
<feature type="domain" description="AAA+ ATPase" evidence="13">
    <location>
        <begin position="295"/>
        <end position="449"/>
    </location>
</feature>
<dbReference type="InterPro" id="IPR003959">
    <property type="entry name" value="ATPase_AAA_core"/>
</dbReference>
<dbReference type="SMART" id="SM01074">
    <property type="entry name" value="Cdc6_C"/>
    <property type="match status" value="1"/>
</dbReference>
<accession>A0A8J5QPY5</accession>
<dbReference type="AlphaFoldDB" id="A0A8J5QPY5"/>
<dbReference type="InterPro" id="IPR050311">
    <property type="entry name" value="ORC1/CDC6"/>
</dbReference>
<evidence type="ECO:0000256" key="5">
    <source>
        <dbReference type="ARBA" id="ARBA00022723"/>
    </source>
</evidence>
<dbReference type="Pfam" id="PF09079">
    <property type="entry name" value="WHD_Cdc6"/>
    <property type="match status" value="1"/>
</dbReference>
<organism evidence="15 16">
    <name type="scientific">Cotesia typhae</name>
    <dbReference type="NCBI Taxonomy" id="2053667"/>
    <lineage>
        <taxon>Eukaryota</taxon>
        <taxon>Metazoa</taxon>
        <taxon>Ecdysozoa</taxon>
        <taxon>Arthropoda</taxon>
        <taxon>Hexapoda</taxon>
        <taxon>Insecta</taxon>
        <taxon>Pterygota</taxon>
        <taxon>Neoptera</taxon>
        <taxon>Endopterygota</taxon>
        <taxon>Hymenoptera</taxon>
        <taxon>Apocrita</taxon>
        <taxon>Ichneumonoidea</taxon>
        <taxon>Braconidae</taxon>
        <taxon>Microgastrinae</taxon>
        <taxon>Cotesia</taxon>
    </lineage>
</organism>
<dbReference type="GO" id="GO:0005524">
    <property type="term" value="F:ATP binding"/>
    <property type="evidence" value="ECO:0007669"/>
    <property type="project" value="UniProtKB-KW"/>
</dbReference>
<keyword evidence="10 11" id="KW-0539">Nucleus</keyword>
<comment type="function">
    <text evidence="11">Component of the origin recognition complex (ORC) that binds origins of replication. DNA-binding is ATP-dependent, however specific DNA sequences that define origins of replication have not been identified so far. ORC is required to assemble the pre-replication complex necessary to initiate DNA replication.</text>
</comment>
<protein>
    <recommendedName>
        <fullName evidence="3 11">Origin recognition complex subunit 1</fullName>
    </recommendedName>
</protein>
<feature type="region of interest" description="Disordered" evidence="12">
    <location>
        <begin position="1"/>
        <end position="53"/>
    </location>
</feature>
<feature type="region of interest" description="Disordered" evidence="12">
    <location>
        <begin position="84"/>
        <end position="109"/>
    </location>
</feature>
<dbReference type="OrthoDB" id="1926878at2759"/>
<dbReference type="InterPro" id="IPR003593">
    <property type="entry name" value="AAA+_ATPase"/>
</dbReference>
<keyword evidence="9 11" id="KW-0238">DNA-binding</keyword>
<keyword evidence="7 11" id="KW-0067">ATP-binding</keyword>
<comment type="subunit">
    <text evidence="11">ORC is composed of six subunits.</text>
</comment>
<dbReference type="PANTHER" id="PTHR10763:SF23">
    <property type="entry name" value="ORIGIN RECOGNITION COMPLEX SUBUNIT 1"/>
    <property type="match status" value="1"/>
</dbReference>
<feature type="compositionally biased region" description="Basic residues" evidence="12">
    <location>
        <begin position="98"/>
        <end position="108"/>
    </location>
</feature>
<dbReference type="GO" id="GO:0006270">
    <property type="term" value="P:DNA replication initiation"/>
    <property type="evidence" value="ECO:0007669"/>
    <property type="project" value="TreeGrafter"/>
</dbReference>
<evidence type="ECO:0000256" key="8">
    <source>
        <dbReference type="ARBA" id="ARBA00022842"/>
    </source>
</evidence>
<dbReference type="GO" id="GO:0003688">
    <property type="term" value="F:DNA replication origin binding"/>
    <property type="evidence" value="ECO:0007669"/>
    <property type="project" value="TreeGrafter"/>
</dbReference>
<keyword evidence="16" id="KW-1185">Reference proteome</keyword>
<evidence type="ECO:0000256" key="6">
    <source>
        <dbReference type="ARBA" id="ARBA00022741"/>
    </source>
</evidence>
<evidence type="ECO:0000256" key="7">
    <source>
        <dbReference type="ARBA" id="ARBA00022840"/>
    </source>
</evidence>
<evidence type="ECO:0000259" key="14">
    <source>
        <dbReference type="SMART" id="SM01074"/>
    </source>
</evidence>
<dbReference type="Pfam" id="PF00004">
    <property type="entry name" value="AAA"/>
    <property type="match status" value="1"/>
</dbReference>
<reference evidence="15" key="2">
    <citation type="submission" date="2021-04" db="EMBL/GenBank/DDBJ databases">
        <title>Genome-wide patterns of bracovirus chromosomal integration into multiple host tissues during parasitism.</title>
        <authorList>
            <person name="Chebbi M.A.C."/>
        </authorList>
    </citation>
    <scope>NUCLEOTIDE SEQUENCE</scope>
    <source>
        <tissue evidence="15">Whole body</tissue>
    </source>
</reference>
<keyword evidence="4 11" id="KW-0235">DNA replication</keyword>
<evidence type="ECO:0000313" key="16">
    <source>
        <dbReference type="Proteomes" id="UP000729913"/>
    </source>
</evidence>
<dbReference type="Proteomes" id="UP000729913">
    <property type="component" value="Unassembled WGS sequence"/>
</dbReference>
<dbReference type="GO" id="GO:0046872">
    <property type="term" value="F:metal ion binding"/>
    <property type="evidence" value="ECO:0007669"/>
    <property type="project" value="UniProtKB-KW"/>
</dbReference>
<dbReference type="GO" id="GO:0005664">
    <property type="term" value="C:nuclear origin of replication recognition complex"/>
    <property type="evidence" value="ECO:0007669"/>
    <property type="project" value="TreeGrafter"/>
</dbReference>
<dbReference type="EMBL" id="JAAOIC020000044">
    <property type="protein sequence ID" value="KAG8038113.1"/>
    <property type="molecule type" value="Genomic_DNA"/>
</dbReference>
<sequence>MPPKRHSSYVSSDDDLTNANVRETRSRSRSLVTKSPSKSKKLEDPKTPRKASIIVKIRRSTEQSQYKCEIAKRRASLRNNINTARRYRDSVTPDKSTPKKKVSPKYKTRSVVTSSVAERLSSLKITEDKENESGDSDDSLKMFDLTSARKKDRARSITTNEIQKALEEIETPRLRELRTPSKKAPATPKRLKKIAEESTPRRSSRTLLTPRSVKTLNTQKGVSKAPATPKGTPRSLKFLTPSMKSRSAGPAKPVTVLEKARAQLHVSAVPKSLPCRDQEFNDIFEFLEKKISDGSSGCMYISGVPGTGKTATVNEVIRCLRKLTHDNRLPAFECVEINGMKLSEPRQAYVQIQKQLTGKTTLWEEAQKALDKRFTGKDSKRSKDCITLLVIDELDVLCNKRQDVVYNLLNWPSQPTAQLVVITIANTMDLPERVLMSRVTSRLGLTRLTFQPYNFKQLHEIVITRLNESDAFKSDAIQLVARKVAAVSGDARRALDICRRATEIAEHQDSKVVGISHVNEALTEMIASVKVRAIKQCSEMERVFLQAVCAEITRTGVEETTFINVYKQLDALCSFEGVTSPNITQTLGICNRLSAFRLIICDEPRCDILQRIFLNVSSDDVHYALQVN</sequence>
<evidence type="ECO:0000259" key="13">
    <source>
        <dbReference type="SMART" id="SM00382"/>
    </source>
</evidence>
<evidence type="ECO:0000256" key="9">
    <source>
        <dbReference type="ARBA" id="ARBA00023125"/>
    </source>
</evidence>
<dbReference type="InterPro" id="IPR015163">
    <property type="entry name" value="Cdc6_C"/>
</dbReference>
<evidence type="ECO:0000256" key="4">
    <source>
        <dbReference type="ARBA" id="ARBA00022705"/>
    </source>
</evidence>
<keyword evidence="5" id="KW-0479">Metal-binding</keyword>
<dbReference type="Pfam" id="PF17872">
    <property type="entry name" value="AAA_lid_10"/>
    <property type="match status" value="1"/>
</dbReference>
<dbReference type="InterPro" id="IPR041083">
    <property type="entry name" value="AAA_lid_10"/>
</dbReference>
<evidence type="ECO:0000256" key="10">
    <source>
        <dbReference type="ARBA" id="ARBA00023242"/>
    </source>
</evidence>
<dbReference type="PANTHER" id="PTHR10763">
    <property type="entry name" value="CELL DIVISION CONTROL PROTEIN 6-RELATED"/>
    <property type="match status" value="1"/>
</dbReference>
<evidence type="ECO:0000313" key="15">
    <source>
        <dbReference type="EMBL" id="KAG8038113.1"/>
    </source>
</evidence>
<evidence type="ECO:0000256" key="3">
    <source>
        <dbReference type="ARBA" id="ARBA00019081"/>
    </source>
</evidence>
<dbReference type="SMART" id="SM00382">
    <property type="entry name" value="AAA"/>
    <property type="match status" value="1"/>
</dbReference>
<evidence type="ECO:0000256" key="2">
    <source>
        <dbReference type="ARBA" id="ARBA00008398"/>
    </source>
</evidence>
<gene>
    <name evidence="15" type="ORF">G9C98_006438</name>
</gene>
<feature type="region of interest" description="Disordered" evidence="12">
    <location>
        <begin position="171"/>
        <end position="250"/>
    </location>
</feature>
<dbReference type="GO" id="GO:0033314">
    <property type="term" value="P:mitotic DNA replication checkpoint signaling"/>
    <property type="evidence" value="ECO:0007669"/>
    <property type="project" value="TreeGrafter"/>
</dbReference>
<evidence type="ECO:0000256" key="1">
    <source>
        <dbReference type="ARBA" id="ARBA00004123"/>
    </source>
</evidence>
<name>A0A8J5QPY5_9HYME</name>
<evidence type="ECO:0000256" key="12">
    <source>
        <dbReference type="SAM" id="MobiDB-lite"/>
    </source>
</evidence>
<feature type="domain" description="Cdc6 C-terminal" evidence="14">
    <location>
        <begin position="545"/>
        <end position="625"/>
    </location>
</feature>
<comment type="similarity">
    <text evidence="2 11">Belongs to the ORC1 family.</text>
</comment>
<dbReference type="FunFam" id="1.10.8.60:FF:000062">
    <property type="entry name" value="Origin recognition complex subunit 1"/>
    <property type="match status" value="1"/>
</dbReference>
<comment type="subcellular location">
    <subcellularLocation>
        <location evidence="1 11">Nucleus</location>
    </subcellularLocation>
</comment>
<keyword evidence="6 11" id="KW-0547">Nucleotide-binding</keyword>
<dbReference type="FunFam" id="3.40.50.300:FF:000199">
    <property type="entry name" value="Origin recognition complex subunit 1"/>
    <property type="match status" value="1"/>
</dbReference>
<reference evidence="15" key="1">
    <citation type="submission" date="2020-03" db="EMBL/GenBank/DDBJ databases">
        <authorList>
            <person name="Chebbi M.A."/>
            <person name="Drezen J.M."/>
        </authorList>
    </citation>
    <scope>NUCLEOTIDE SEQUENCE</scope>
    <source>
        <tissue evidence="15">Whole body</tissue>
    </source>
</reference>
<keyword evidence="8" id="KW-0460">Magnesium</keyword>
<evidence type="ECO:0000256" key="11">
    <source>
        <dbReference type="RuleBase" id="RU365058"/>
    </source>
</evidence>
<proteinExistence type="inferred from homology"/>
<comment type="caution">
    <text evidence="15">The sequence shown here is derived from an EMBL/GenBank/DDBJ whole genome shotgun (WGS) entry which is preliminary data.</text>
</comment>